<name>A0A0E9RJI1_ANGAN</name>
<evidence type="ECO:0000313" key="1">
    <source>
        <dbReference type="EMBL" id="JAH28967.1"/>
    </source>
</evidence>
<accession>A0A0E9RJI1</accession>
<protein>
    <submittedName>
        <fullName evidence="1">Uncharacterized protein</fullName>
    </submittedName>
</protein>
<dbReference type="AlphaFoldDB" id="A0A0E9RJI1"/>
<organism evidence="1">
    <name type="scientific">Anguilla anguilla</name>
    <name type="common">European freshwater eel</name>
    <name type="synonym">Muraena anguilla</name>
    <dbReference type="NCBI Taxonomy" id="7936"/>
    <lineage>
        <taxon>Eukaryota</taxon>
        <taxon>Metazoa</taxon>
        <taxon>Chordata</taxon>
        <taxon>Craniata</taxon>
        <taxon>Vertebrata</taxon>
        <taxon>Euteleostomi</taxon>
        <taxon>Actinopterygii</taxon>
        <taxon>Neopterygii</taxon>
        <taxon>Teleostei</taxon>
        <taxon>Anguilliformes</taxon>
        <taxon>Anguillidae</taxon>
        <taxon>Anguilla</taxon>
    </lineage>
</organism>
<dbReference type="EMBL" id="GBXM01079610">
    <property type="protein sequence ID" value="JAH28967.1"/>
    <property type="molecule type" value="Transcribed_RNA"/>
</dbReference>
<sequence>MHRKVCDDIISIIPFLLNSAEYFLNFFDVYGQFPSSSLTRASTSHCRQLH</sequence>
<proteinExistence type="predicted"/>
<reference evidence="1" key="1">
    <citation type="submission" date="2014-11" db="EMBL/GenBank/DDBJ databases">
        <authorList>
            <person name="Amaro Gonzalez C."/>
        </authorList>
    </citation>
    <scope>NUCLEOTIDE SEQUENCE</scope>
</reference>
<reference evidence="1" key="2">
    <citation type="journal article" date="2015" name="Fish Shellfish Immunol.">
        <title>Early steps in the European eel (Anguilla anguilla)-Vibrio vulnificus interaction in the gills: Role of the RtxA13 toxin.</title>
        <authorList>
            <person name="Callol A."/>
            <person name="Pajuelo D."/>
            <person name="Ebbesson L."/>
            <person name="Teles M."/>
            <person name="MacKenzie S."/>
            <person name="Amaro C."/>
        </authorList>
    </citation>
    <scope>NUCLEOTIDE SEQUENCE</scope>
</reference>